<dbReference type="EMBL" id="KZ427552">
    <property type="protein sequence ID" value="PIO52704.1"/>
    <property type="molecule type" value="Genomic_DNA"/>
</dbReference>
<keyword evidence="2" id="KW-1185">Reference proteome</keyword>
<reference evidence="1 2" key="1">
    <citation type="submission" date="2015-09" db="EMBL/GenBank/DDBJ databases">
        <title>Draft genome of the parasitic nematode Teladorsagia circumcincta isolate WARC Sus (inbred).</title>
        <authorList>
            <person name="Mitreva M."/>
        </authorList>
    </citation>
    <scope>NUCLEOTIDE SEQUENCE [LARGE SCALE GENOMIC DNA]</scope>
    <source>
        <strain evidence="1 2">S</strain>
    </source>
</reference>
<accession>A0A2G9T421</accession>
<name>A0A2G9T421_TELCI</name>
<proteinExistence type="predicted"/>
<protein>
    <submittedName>
        <fullName evidence="1">Uncharacterized protein</fullName>
    </submittedName>
</protein>
<gene>
    <name evidence="1" type="ORF">TELCIR_25988</name>
</gene>
<dbReference type="Proteomes" id="UP000230423">
    <property type="component" value="Unassembled WGS sequence"/>
</dbReference>
<evidence type="ECO:0000313" key="1">
    <source>
        <dbReference type="EMBL" id="PIO52704.1"/>
    </source>
</evidence>
<sequence>MKRPATILKEIFLPFHRAIAIKNSAFLEKYVLAKDTGAFVSDAGRAAGDKAKQAWDAAGQKAGELGNSAREAASNAAARGENLARDAKDWTAGAVDTVKRGGEQAGKYINSHSSAQISTNNWLLWMGGG</sequence>
<organism evidence="1 2">
    <name type="scientific">Teladorsagia circumcincta</name>
    <name type="common">Brown stomach worm</name>
    <name type="synonym">Ostertagia circumcincta</name>
    <dbReference type="NCBI Taxonomy" id="45464"/>
    <lineage>
        <taxon>Eukaryota</taxon>
        <taxon>Metazoa</taxon>
        <taxon>Ecdysozoa</taxon>
        <taxon>Nematoda</taxon>
        <taxon>Chromadorea</taxon>
        <taxon>Rhabditida</taxon>
        <taxon>Rhabditina</taxon>
        <taxon>Rhabditomorpha</taxon>
        <taxon>Strongyloidea</taxon>
        <taxon>Trichostrongylidae</taxon>
        <taxon>Teladorsagia</taxon>
    </lineage>
</organism>
<dbReference type="OrthoDB" id="5837976at2759"/>
<evidence type="ECO:0000313" key="2">
    <source>
        <dbReference type="Proteomes" id="UP000230423"/>
    </source>
</evidence>
<dbReference type="AlphaFoldDB" id="A0A2G9T421"/>